<dbReference type="OrthoDB" id="9808666at2"/>
<evidence type="ECO:0000313" key="2">
    <source>
        <dbReference type="Proteomes" id="UP000000485"/>
    </source>
</evidence>
<reference evidence="2" key="1">
    <citation type="submission" date="2011-04" db="EMBL/GenBank/DDBJ databases">
        <title>Complete sequence of Cellvibrio gilvus ATCC 13127.</title>
        <authorList>
            <person name="Lucas S."/>
            <person name="Han J."/>
            <person name="Lapidus A."/>
            <person name="Cheng J.-F."/>
            <person name="Goodwin L."/>
            <person name="Pitluck S."/>
            <person name="Peters L."/>
            <person name="Munk A."/>
            <person name="Detter J.C."/>
            <person name="Han C."/>
            <person name="Tapia R."/>
            <person name="Land M."/>
            <person name="Hauser L."/>
            <person name="Kyrpides N."/>
            <person name="Ivanova N."/>
            <person name="Ovchinnikova G."/>
            <person name="Pagani I."/>
            <person name="Mead D."/>
            <person name="Brumm P."/>
            <person name="Woyke T."/>
        </authorList>
    </citation>
    <scope>NUCLEOTIDE SEQUENCE [LARGE SCALE GENOMIC DNA]</scope>
    <source>
        <strain evidence="2">ATCC 13127 / NRRL B-14078</strain>
    </source>
</reference>
<dbReference type="Proteomes" id="UP000000485">
    <property type="component" value="Chromosome"/>
</dbReference>
<dbReference type="STRING" id="593907.Celgi_2270"/>
<accession>F8A112</accession>
<dbReference type="Gene3D" id="2.40.30.100">
    <property type="entry name" value="AF2212/PG0164-like"/>
    <property type="match status" value="1"/>
</dbReference>
<proteinExistence type="predicted"/>
<dbReference type="EMBL" id="CP002665">
    <property type="protein sequence ID" value="AEI12770.1"/>
    <property type="molecule type" value="Genomic_DNA"/>
</dbReference>
<dbReference type="SUPFAM" id="SSF141694">
    <property type="entry name" value="AF2212/PG0164-like"/>
    <property type="match status" value="1"/>
</dbReference>
<name>F8A112_CELGA</name>
<dbReference type="Pfam" id="PF08922">
    <property type="entry name" value="DUF1905"/>
    <property type="match status" value="1"/>
</dbReference>
<evidence type="ECO:0000313" key="1">
    <source>
        <dbReference type="EMBL" id="AEI12770.1"/>
    </source>
</evidence>
<dbReference type="InterPro" id="IPR037079">
    <property type="entry name" value="AF2212/PG0164-like_sf"/>
</dbReference>
<dbReference type="HOGENOM" id="CLU_154638_1_1_11"/>
<dbReference type="eggNOG" id="ENOG5032YNP">
    <property type="taxonomic scope" value="Bacteria"/>
</dbReference>
<gene>
    <name evidence="1" type="ordered locus">Celgi_2270</name>
</gene>
<dbReference type="KEGG" id="cga:Celgi_2270"/>
<dbReference type="InterPro" id="IPR015018">
    <property type="entry name" value="DUF1905"/>
</dbReference>
<dbReference type="AlphaFoldDB" id="F8A112"/>
<sequence length="100" mass="10910">MEHEFEFDAQLRLWDARKSDSWTFADLPTSVADEIADLAEGVARGFGSVRVEVTIGTSTWRTSIFPGATTYVLPVKAAVRRAQGVEAGDVARVRLGLVDV</sequence>
<keyword evidence="2" id="KW-1185">Reference proteome</keyword>
<dbReference type="RefSeq" id="WP_013884288.1">
    <property type="nucleotide sequence ID" value="NC_015671.1"/>
</dbReference>
<protein>
    <recommendedName>
        <fullName evidence="3">DUF1905 domain-containing protein</fullName>
    </recommendedName>
</protein>
<evidence type="ECO:0008006" key="3">
    <source>
        <dbReference type="Google" id="ProtNLM"/>
    </source>
</evidence>
<organism evidence="1 2">
    <name type="scientific">Cellulomonas gilvus (strain ATCC 13127 / NRRL B-14078)</name>
    <name type="common">Cellvibrio gilvus</name>
    <dbReference type="NCBI Taxonomy" id="593907"/>
    <lineage>
        <taxon>Bacteria</taxon>
        <taxon>Bacillati</taxon>
        <taxon>Actinomycetota</taxon>
        <taxon>Actinomycetes</taxon>
        <taxon>Micrococcales</taxon>
        <taxon>Cellulomonadaceae</taxon>
        <taxon>Cellulomonas</taxon>
    </lineage>
</organism>